<dbReference type="EMBL" id="FR695877">
    <property type="protein sequence ID" value="CBX31132.1"/>
    <property type="molecule type" value="Genomic_DNA"/>
</dbReference>
<evidence type="ECO:0000313" key="2">
    <source>
        <dbReference type="EMBL" id="CBX31132.1"/>
    </source>
</evidence>
<dbReference type="AlphaFoldDB" id="E1YLZ9"/>
<reference evidence="2" key="1">
    <citation type="journal article" date="2011" name="Environ. Microbiol.">
        <title>Genomic insights into the metabolic potential of the polycyclic aromatic hydrocarbon degrading sulfate-reducing Deltaproteobacterium N47.</title>
        <authorList>
            <person name="Bergmann F."/>
            <person name="Selesi D."/>
            <person name="Weinmaier T."/>
            <person name="Tischler P."/>
            <person name="Rattei T."/>
            <person name="Meckenstock R.U."/>
        </authorList>
    </citation>
    <scope>NUCLEOTIDE SEQUENCE</scope>
</reference>
<dbReference type="SMART" id="SM00748">
    <property type="entry name" value="HEPN"/>
    <property type="match status" value="1"/>
</dbReference>
<gene>
    <name evidence="2" type="ORF">N47_E46440</name>
</gene>
<accession>E1YLZ9</accession>
<dbReference type="Pfam" id="PF05168">
    <property type="entry name" value="HEPN"/>
    <property type="match status" value="1"/>
</dbReference>
<protein>
    <recommendedName>
        <fullName evidence="1">HEPN domain-containing protein</fullName>
    </recommendedName>
</protein>
<evidence type="ECO:0000259" key="1">
    <source>
        <dbReference type="PROSITE" id="PS50910"/>
    </source>
</evidence>
<proteinExistence type="predicted"/>
<dbReference type="PROSITE" id="PS50910">
    <property type="entry name" value="HEPN"/>
    <property type="match status" value="1"/>
</dbReference>
<dbReference type="SUPFAM" id="SSF81593">
    <property type="entry name" value="Nucleotidyltransferase substrate binding subunit/domain"/>
    <property type="match status" value="1"/>
</dbReference>
<dbReference type="InterPro" id="IPR007842">
    <property type="entry name" value="HEPN_dom"/>
</dbReference>
<dbReference type="Gene3D" id="1.20.120.330">
    <property type="entry name" value="Nucleotidyltransferases domain 2"/>
    <property type="match status" value="1"/>
</dbReference>
<feature type="domain" description="HEPN" evidence="1">
    <location>
        <begin position="9"/>
        <end position="118"/>
    </location>
</feature>
<name>E1YLZ9_9BACT</name>
<sequence>MTSAYDRWSEQAHYDLKTAQAMMESGRYLYVLFCCQQSVEKMLKALIAQRTQEFPPRLHNLIRLADAAGIKLEEDMADFLRELSAYYIQTRYPEEIADLSSQVKDRAAQEILTKTEGVILWLSSMK</sequence>
<organism evidence="2">
    <name type="scientific">uncultured Desulfobacterium sp</name>
    <dbReference type="NCBI Taxonomy" id="201089"/>
    <lineage>
        <taxon>Bacteria</taxon>
        <taxon>Pseudomonadati</taxon>
        <taxon>Thermodesulfobacteriota</taxon>
        <taxon>Desulfobacteria</taxon>
        <taxon>Desulfobacterales</taxon>
        <taxon>Desulfobacteriaceae</taxon>
        <taxon>Desulfobacterium</taxon>
        <taxon>environmental samples</taxon>
    </lineage>
</organism>